<evidence type="ECO:0000313" key="1">
    <source>
        <dbReference type="EMBL" id="KAI4321002.1"/>
    </source>
</evidence>
<dbReference type="EMBL" id="CM042889">
    <property type="protein sequence ID" value="KAI4321002.1"/>
    <property type="molecule type" value="Genomic_DNA"/>
</dbReference>
<comment type="caution">
    <text evidence="1">The sequence shown here is derived from an EMBL/GenBank/DDBJ whole genome shotgun (WGS) entry which is preliminary data.</text>
</comment>
<organism evidence="1 2">
    <name type="scientific">Melastoma candidum</name>
    <dbReference type="NCBI Taxonomy" id="119954"/>
    <lineage>
        <taxon>Eukaryota</taxon>
        <taxon>Viridiplantae</taxon>
        <taxon>Streptophyta</taxon>
        <taxon>Embryophyta</taxon>
        <taxon>Tracheophyta</taxon>
        <taxon>Spermatophyta</taxon>
        <taxon>Magnoliopsida</taxon>
        <taxon>eudicotyledons</taxon>
        <taxon>Gunneridae</taxon>
        <taxon>Pentapetalae</taxon>
        <taxon>rosids</taxon>
        <taxon>malvids</taxon>
        <taxon>Myrtales</taxon>
        <taxon>Melastomataceae</taxon>
        <taxon>Melastomatoideae</taxon>
        <taxon>Melastomateae</taxon>
        <taxon>Melastoma</taxon>
    </lineage>
</organism>
<name>A0ACB9MC01_9MYRT</name>
<protein>
    <submittedName>
        <fullName evidence="1">Uncharacterized protein</fullName>
    </submittedName>
</protein>
<dbReference type="Proteomes" id="UP001057402">
    <property type="component" value="Chromosome 10"/>
</dbReference>
<keyword evidence="2" id="KW-1185">Reference proteome</keyword>
<accession>A0ACB9MC01</accession>
<evidence type="ECO:0000313" key="2">
    <source>
        <dbReference type="Proteomes" id="UP001057402"/>
    </source>
</evidence>
<gene>
    <name evidence="1" type="ORF">MLD38_034426</name>
</gene>
<sequence>MGNITLNGGGFGFGDLPFLKRPEDLTQNEWHLVFHDQIGDSEVAAPWRLKEEARQITMDLPILYRQITREFHETDGRKTDWMMLECKITTPSESFSLCRIWQDPGSQVGRDIPVMANQPGSEYGSPSEDPSESETFASGNYLALEDLVD</sequence>
<proteinExistence type="predicted"/>
<reference evidence="2" key="1">
    <citation type="journal article" date="2023" name="Front. Plant Sci.">
        <title>Chromosomal-level genome assembly of Melastoma candidum provides insights into trichome evolution.</title>
        <authorList>
            <person name="Zhong Y."/>
            <person name="Wu W."/>
            <person name="Sun C."/>
            <person name="Zou P."/>
            <person name="Liu Y."/>
            <person name="Dai S."/>
            <person name="Zhou R."/>
        </authorList>
    </citation>
    <scope>NUCLEOTIDE SEQUENCE [LARGE SCALE GENOMIC DNA]</scope>
</reference>